<evidence type="ECO:0000313" key="5">
    <source>
        <dbReference type="EMBL" id="EFB77476.1"/>
    </source>
</evidence>
<dbReference type="InterPro" id="IPR010982">
    <property type="entry name" value="Lambda_DNA-bd_dom_sf"/>
</dbReference>
<keyword evidence="3" id="KW-0812">Transmembrane</keyword>
<dbReference type="PANTHER" id="PTHR46558:SF11">
    <property type="entry name" value="HTH-TYPE TRANSCRIPTIONAL REGULATOR XRE"/>
    <property type="match status" value="1"/>
</dbReference>
<dbReference type="SUPFAM" id="SSF47413">
    <property type="entry name" value="lambda repressor-like DNA-binding domains"/>
    <property type="match status" value="1"/>
</dbReference>
<dbReference type="CDD" id="cd00093">
    <property type="entry name" value="HTH_XRE"/>
    <property type="match status" value="1"/>
</dbReference>
<dbReference type="OrthoDB" id="9801008at2"/>
<dbReference type="AlphaFoldDB" id="D1PIW7"/>
<dbReference type="InterPro" id="IPR001387">
    <property type="entry name" value="Cro/C1-type_HTH"/>
</dbReference>
<dbReference type="PROSITE" id="PS50943">
    <property type="entry name" value="HTH_CROC1"/>
    <property type="match status" value="1"/>
</dbReference>
<feature type="transmembrane region" description="Helical" evidence="3">
    <location>
        <begin position="97"/>
        <end position="120"/>
    </location>
</feature>
<sequence>MTLGENIQAARKKKGLSQEALAEQVGVSRQALGKWEKDTALPSLDNLQALAAALDVSVDGLLGTARPGGTPEPSLTLDTLRALLEARDAEKRRRTRLWGGAALAVAALLLCGIFGVAWQYDRQVQALKENYAQAQQQFSATQSELSAQIEELQAAIRQGEATVLDWSWQPNGKVVHDLDWSWVPVSVSVTPRTATEGMTGQLVVVHQGGRYDGTTELMAMSLGADGVYRVERGLIFTVGETVDLSVQWQSTGGTTTNEPLGTVVCTEYTLGPEFLWDGYGTDFDYGYRTRMEVGRTMLTLTNYSVQMDLDCPAWMQIQSVTVELRLKGAAGEPAAEIELTCDDSWQSDTRNLSQWSGTFWNEEVKDGWPYEDGDVRFVAQVTDKNGNVWTDIHPLSEKP</sequence>
<dbReference type="eggNOG" id="COG1476">
    <property type="taxonomic scope" value="Bacteria"/>
</dbReference>
<dbReference type="EMBL" id="ACBY02000011">
    <property type="protein sequence ID" value="EFB77476.1"/>
    <property type="molecule type" value="Genomic_DNA"/>
</dbReference>
<dbReference type="PANTHER" id="PTHR46558">
    <property type="entry name" value="TRACRIPTIONAL REGULATORY PROTEIN-RELATED-RELATED"/>
    <property type="match status" value="1"/>
</dbReference>
<gene>
    <name evidence="5" type="ORF">SUBVAR_04282</name>
</gene>
<keyword evidence="1 5" id="KW-0238">DNA-binding</keyword>
<evidence type="ECO:0000256" key="3">
    <source>
        <dbReference type="SAM" id="Phobius"/>
    </source>
</evidence>
<comment type="caution">
    <text evidence="5">The sequence shown here is derived from an EMBL/GenBank/DDBJ whole genome shotgun (WGS) entry which is preliminary data.</text>
</comment>
<accession>D1PIW7</accession>
<evidence type="ECO:0000259" key="4">
    <source>
        <dbReference type="PROSITE" id="PS50943"/>
    </source>
</evidence>
<dbReference type="Proteomes" id="UP000003438">
    <property type="component" value="Unassembled WGS sequence"/>
</dbReference>
<dbReference type="HOGENOM" id="CLU_690625_0_0_9"/>
<dbReference type="RefSeq" id="WP_007045729.1">
    <property type="nucleotide sequence ID" value="NZ_GG704769.1"/>
</dbReference>
<dbReference type="SMART" id="SM00530">
    <property type="entry name" value="HTH_XRE"/>
    <property type="match status" value="1"/>
</dbReference>
<feature type="domain" description="HTH cro/C1-type" evidence="4">
    <location>
        <begin position="7"/>
        <end position="61"/>
    </location>
</feature>
<organism evidence="5 6">
    <name type="scientific">Subdoligranulum variabile DSM 15176</name>
    <dbReference type="NCBI Taxonomy" id="411471"/>
    <lineage>
        <taxon>Bacteria</taxon>
        <taxon>Bacillati</taxon>
        <taxon>Bacillota</taxon>
        <taxon>Clostridia</taxon>
        <taxon>Eubacteriales</taxon>
        <taxon>Oscillospiraceae</taxon>
        <taxon>Subdoligranulum</taxon>
    </lineage>
</organism>
<protein>
    <submittedName>
        <fullName evidence="5">DNA-binding helix-turn-helix protein</fullName>
    </submittedName>
</protein>
<keyword evidence="2" id="KW-0175">Coiled coil</keyword>
<evidence type="ECO:0000313" key="6">
    <source>
        <dbReference type="Proteomes" id="UP000003438"/>
    </source>
</evidence>
<keyword evidence="6" id="KW-1185">Reference proteome</keyword>
<dbReference type="Pfam" id="PF01381">
    <property type="entry name" value="HTH_3"/>
    <property type="match status" value="1"/>
</dbReference>
<evidence type="ECO:0000256" key="2">
    <source>
        <dbReference type="SAM" id="Coils"/>
    </source>
</evidence>
<reference evidence="5" key="1">
    <citation type="submission" date="2009-12" db="EMBL/GenBank/DDBJ databases">
        <authorList>
            <person name="Weinstock G."/>
            <person name="Sodergren E."/>
            <person name="Clifton S."/>
            <person name="Fulton L."/>
            <person name="Fulton B."/>
            <person name="Courtney L."/>
            <person name="Fronick C."/>
            <person name="Harrison M."/>
            <person name="Strong C."/>
            <person name="Farmer C."/>
            <person name="Delahaunty K."/>
            <person name="Markovic C."/>
            <person name="Hall O."/>
            <person name="Minx P."/>
            <person name="Tomlinson C."/>
            <person name="Mitreva M."/>
            <person name="Nelson J."/>
            <person name="Hou S."/>
            <person name="Wollam A."/>
            <person name="Pepin K.H."/>
            <person name="Johnson M."/>
            <person name="Bhonagiri V."/>
            <person name="Nash W.E."/>
            <person name="Warren W."/>
            <person name="Chinwalla A."/>
            <person name="Mardis E.R."/>
            <person name="Wilson R.K."/>
        </authorList>
    </citation>
    <scope>NUCLEOTIDE SEQUENCE [LARGE SCALE GENOMIC DNA]</scope>
    <source>
        <strain evidence="5">DSM 15176</strain>
    </source>
</reference>
<feature type="coiled-coil region" evidence="2">
    <location>
        <begin position="117"/>
        <end position="162"/>
    </location>
</feature>
<dbReference type="GO" id="GO:0003677">
    <property type="term" value="F:DNA binding"/>
    <property type="evidence" value="ECO:0007669"/>
    <property type="project" value="UniProtKB-KW"/>
</dbReference>
<proteinExistence type="predicted"/>
<dbReference type="STRING" id="411471.SUBVAR_04282"/>
<keyword evidence="3" id="KW-1133">Transmembrane helix</keyword>
<dbReference type="Gene3D" id="1.10.260.40">
    <property type="entry name" value="lambda repressor-like DNA-binding domains"/>
    <property type="match status" value="1"/>
</dbReference>
<keyword evidence="3" id="KW-0472">Membrane</keyword>
<name>D1PIW7_9FIRM</name>
<evidence type="ECO:0000256" key="1">
    <source>
        <dbReference type="ARBA" id="ARBA00023125"/>
    </source>
</evidence>